<dbReference type="Pfam" id="PF07559">
    <property type="entry name" value="FlgE_D2"/>
    <property type="match status" value="1"/>
</dbReference>
<dbReference type="GO" id="GO:0071978">
    <property type="term" value="P:bacterial-type flagellum-dependent swarming motility"/>
    <property type="evidence" value="ECO:0007669"/>
    <property type="project" value="TreeGrafter"/>
</dbReference>
<keyword evidence="12" id="KW-1185">Reference proteome</keyword>
<dbReference type="Pfam" id="PF00460">
    <property type="entry name" value="Flg_bb_rod"/>
    <property type="match status" value="1"/>
</dbReference>
<keyword evidence="11" id="KW-0282">Flagellum</keyword>
<dbReference type="NCBIfam" id="TIGR03506">
    <property type="entry name" value="FlgEFG_subfam"/>
    <property type="match status" value="1"/>
</dbReference>
<organism evidence="11 12">
    <name type="scientific">Helicovermis profundi</name>
    <dbReference type="NCBI Taxonomy" id="3065157"/>
    <lineage>
        <taxon>Bacteria</taxon>
        <taxon>Bacillati</taxon>
        <taxon>Bacillota</taxon>
        <taxon>Clostridia</taxon>
        <taxon>Helicovermis</taxon>
    </lineage>
</organism>
<dbReference type="Pfam" id="PF22692">
    <property type="entry name" value="LlgE_F_G_D1"/>
    <property type="match status" value="1"/>
</dbReference>
<evidence type="ECO:0000259" key="10">
    <source>
        <dbReference type="Pfam" id="PF22692"/>
    </source>
</evidence>
<evidence type="ECO:0000256" key="1">
    <source>
        <dbReference type="ARBA" id="ARBA00004117"/>
    </source>
</evidence>
<dbReference type="EMBL" id="AP028654">
    <property type="protein sequence ID" value="BEP29374.1"/>
    <property type="molecule type" value="Genomic_DNA"/>
</dbReference>
<dbReference type="GO" id="GO:0009424">
    <property type="term" value="C:bacterial-type flagellum hook"/>
    <property type="evidence" value="ECO:0007669"/>
    <property type="project" value="TreeGrafter"/>
</dbReference>
<gene>
    <name evidence="11" type="primary">flgE</name>
    <name evidence="11" type="ORF">HLPR_17050</name>
</gene>
<keyword evidence="4 5" id="KW-0975">Bacterial flagellum</keyword>
<dbReference type="SUPFAM" id="SSF117143">
    <property type="entry name" value="Flagellar hook protein flgE"/>
    <property type="match status" value="1"/>
</dbReference>
<accession>A0AAU9EDD8</accession>
<comment type="subcellular location">
    <subcellularLocation>
        <location evidence="1 5">Bacterial flagellum basal body</location>
    </subcellularLocation>
</comment>
<dbReference type="InterPro" id="IPR037925">
    <property type="entry name" value="FlgE/F/G-like"/>
</dbReference>
<keyword evidence="11" id="KW-0966">Cell projection</keyword>
<proteinExistence type="inferred from homology"/>
<protein>
    <recommendedName>
        <fullName evidence="3 5">Flagellar hook protein FlgE</fullName>
    </recommendedName>
</protein>
<feature type="domain" description="Flagellar basal-body/hook protein C-terminal" evidence="8">
    <location>
        <begin position="414"/>
        <end position="458"/>
    </location>
</feature>
<dbReference type="PANTHER" id="PTHR30435:SF1">
    <property type="entry name" value="FLAGELLAR HOOK PROTEIN FLGE"/>
    <property type="match status" value="1"/>
</dbReference>
<dbReference type="KEGG" id="hprf:HLPR_17050"/>
<name>A0AAU9EDD8_9FIRM</name>
<dbReference type="GO" id="GO:0009425">
    <property type="term" value="C:bacterial-type flagellum basal body"/>
    <property type="evidence" value="ECO:0007669"/>
    <property type="project" value="UniProtKB-SubCell"/>
</dbReference>
<evidence type="ECO:0000313" key="11">
    <source>
        <dbReference type="EMBL" id="BEP29374.1"/>
    </source>
</evidence>
<dbReference type="InterPro" id="IPR001444">
    <property type="entry name" value="Flag_bb_rod_N"/>
</dbReference>
<feature type="domain" description="Flagellar basal body rod protein N-terminal" evidence="7">
    <location>
        <begin position="8"/>
        <end position="35"/>
    </location>
</feature>
<sequence length="460" mass="48536">MMRSLFSGVSGLRAHQVRMDVIGNNIANVNTVGFKSSNVQFSEVFSQTVKGAGSPQGGKGGTNPQQIGLGMAVGSINVNHSKGSTQRTDNATDLMVDGNGFFVLSNDANGQNKFYTRAGNFSVDKDGYLVAPNGFKVLDTDQKSVQINQSETKAATASSDMILKGNLNFNDTDYTTTFDVYDSLGDTHSVTVKFEGAPLSSSGKLPMRPSDPRFVDSDANGVDDTGRTSNYSFRKVSFSDGTTTVPDPTAAAPNNELYAMFNENGDVCDFVTLSTPAAITAATVTEGISGNLVLGISGAADITIPIDKSIFYENGDLTKNRVFSQYSQTTDLKAQPTDGNSAGSINSFSISSTGEIVAVFTNGERKTLSTIGLANFDNPTGLMKVGSNLFLDSPNSGTPKFGSPSAGGYGAITPGALEMSNVDLAAEFTNMITTQRGFQANSKIITTSDEMLQELVNLKR</sequence>
<evidence type="ECO:0000259" key="9">
    <source>
        <dbReference type="Pfam" id="PF07559"/>
    </source>
</evidence>
<evidence type="ECO:0000313" key="12">
    <source>
        <dbReference type="Proteomes" id="UP001321786"/>
    </source>
</evidence>
<evidence type="ECO:0000256" key="6">
    <source>
        <dbReference type="SAM" id="MobiDB-lite"/>
    </source>
</evidence>
<evidence type="ECO:0000256" key="4">
    <source>
        <dbReference type="ARBA" id="ARBA00023143"/>
    </source>
</evidence>
<dbReference type="Pfam" id="PF06429">
    <property type="entry name" value="Flg_bbr_C"/>
    <property type="match status" value="1"/>
</dbReference>
<dbReference type="GO" id="GO:0005829">
    <property type="term" value="C:cytosol"/>
    <property type="evidence" value="ECO:0007669"/>
    <property type="project" value="TreeGrafter"/>
</dbReference>
<dbReference type="InterPro" id="IPR010930">
    <property type="entry name" value="Flg_bb/hook_C_dom"/>
</dbReference>
<dbReference type="PANTHER" id="PTHR30435">
    <property type="entry name" value="FLAGELLAR PROTEIN"/>
    <property type="match status" value="1"/>
</dbReference>
<dbReference type="RefSeq" id="WP_338535012.1">
    <property type="nucleotide sequence ID" value="NZ_AP028654.1"/>
</dbReference>
<dbReference type="InterPro" id="IPR011491">
    <property type="entry name" value="FlgE_D2"/>
</dbReference>
<dbReference type="InterPro" id="IPR053967">
    <property type="entry name" value="LlgE_F_G-like_D1"/>
</dbReference>
<dbReference type="AlphaFoldDB" id="A0AAU9EDD8"/>
<feature type="domain" description="Flagellar hook protein FlgE D2" evidence="9">
    <location>
        <begin position="171"/>
        <end position="339"/>
    </location>
</feature>
<dbReference type="InterPro" id="IPR020013">
    <property type="entry name" value="Flagellar_FlgE/F/G"/>
</dbReference>
<keyword evidence="11" id="KW-0969">Cilium</keyword>
<evidence type="ECO:0000256" key="2">
    <source>
        <dbReference type="ARBA" id="ARBA00009677"/>
    </source>
</evidence>
<evidence type="ECO:0000259" key="8">
    <source>
        <dbReference type="Pfam" id="PF06429"/>
    </source>
</evidence>
<evidence type="ECO:0000259" key="7">
    <source>
        <dbReference type="Pfam" id="PF00460"/>
    </source>
</evidence>
<feature type="domain" description="Flagellar hook protein FlgE/F/G-like D1" evidence="10">
    <location>
        <begin position="95"/>
        <end position="150"/>
    </location>
</feature>
<feature type="region of interest" description="Disordered" evidence="6">
    <location>
        <begin position="201"/>
        <end position="221"/>
    </location>
</feature>
<evidence type="ECO:0000256" key="5">
    <source>
        <dbReference type="RuleBase" id="RU362116"/>
    </source>
</evidence>
<evidence type="ECO:0000256" key="3">
    <source>
        <dbReference type="ARBA" id="ARBA00019015"/>
    </source>
</evidence>
<dbReference type="Proteomes" id="UP001321786">
    <property type="component" value="Chromosome"/>
</dbReference>
<comment type="function">
    <text evidence="5">A flexible structure which links the flagellar filament to the drive apparatus in the basal body.</text>
</comment>
<comment type="similarity">
    <text evidence="2 5">Belongs to the flagella basal body rod proteins family.</text>
</comment>
<reference evidence="11 12" key="1">
    <citation type="submission" date="2023-08" db="EMBL/GenBank/DDBJ databases">
        <title>Helicovermis profunda gen. nov., sp. nov., a novel mesophilic, fermentative bacterium within the Bacillota from a deep-sea hydrothermal vent chimney.</title>
        <authorList>
            <person name="Miyazaki U."/>
            <person name="Mizutani D."/>
            <person name="Hashimoto Y."/>
            <person name="Tame A."/>
            <person name="Sawayama S."/>
            <person name="Miyazaki J."/>
            <person name="Takai K."/>
            <person name="Nakagawa S."/>
        </authorList>
    </citation>
    <scope>NUCLEOTIDE SEQUENCE [LARGE SCALE GENOMIC DNA]</scope>
    <source>
        <strain evidence="11 12">S502</strain>
    </source>
</reference>